<feature type="transmembrane region" description="Helical" evidence="6">
    <location>
        <begin position="93"/>
        <end position="111"/>
    </location>
</feature>
<feature type="transmembrane region" description="Helical" evidence="6">
    <location>
        <begin position="6"/>
        <end position="26"/>
    </location>
</feature>
<evidence type="ECO:0000259" key="7">
    <source>
        <dbReference type="Pfam" id="PF00482"/>
    </source>
</evidence>
<evidence type="ECO:0000256" key="2">
    <source>
        <dbReference type="ARBA" id="ARBA00022475"/>
    </source>
</evidence>
<feature type="domain" description="Type II secretion system protein GspF" evidence="7">
    <location>
        <begin position="156"/>
        <end position="280"/>
    </location>
</feature>
<dbReference type="Gene3D" id="1.20.81.30">
    <property type="entry name" value="Type II secretion system (T2SS), domain F"/>
    <property type="match status" value="1"/>
</dbReference>
<dbReference type="PANTHER" id="PTHR35007:SF1">
    <property type="entry name" value="PILUS ASSEMBLY PROTEIN"/>
    <property type="match status" value="1"/>
</dbReference>
<gene>
    <name evidence="8" type="ORF">HUO14_01690</name>
</gene>
<evidence type="ECO:0000256" key="4">
    <source>
        <dbReference type="ARBA" id="ARBA00022989"/>
    </source>
</evidence>
<dbReference type="InterPro" id="IPR042094">
    <property type="entry name" value="T2SS_GspF_sf"/>
</dbReference>
<keyword evidence="2" id="KW-1003">Cell membrane</keyword>
<dbReference type="Proteomes" id="UP000652427">
    <property type="component" value="Unassembled WGS sequence"/>
</dbReference>
<organism evidence="8 9">
    <name type="scientific">Parasphingorhabdus flavimaris</name>
    <dbReference type="NCBI Taxonomy" id="266812"/>
    <lineage>
        <taxon>Bacteria</taxon>
        <taxon>Pseudomonadati</taxon>
        <taxon>Pseudomonadota</taxon>
        <taxon>Alphaproteobacteria</taxon>
        <taxon>Sphingomonadales</taxon>
        <taxon>Sphingomonadaceae</taxon>
        <taxon>Parasphingorhabdus</taxon>
    </lineage>
</organism>
<comment type="subcellular location">
    <subcellularLocation>
        <location evidence="1">Cell membrane</location>
        <topology evidence="1">Multi-pass membrane protein</topology>
    </subcellularLocation>
</comment>
<feature type="transmembrane region" description="Helical" evidence="6">
    <location>
        <begin position="296"/>
        <end position="316"/>
    </location>
</feature>
<evidence type="ECO:0000256" key="3">
    <source>
        <dbReference type="ARBA" id="ARBA00022692"/>
    </source>
</evidence>
<dbReference type="Pfam" id="PF00482">
    <property type="entry name" value="T2SSF"/>
    <property type="match status" value="1"/>
</dbReference>
<evidence type="ECO:0000313" key="9">
    <source>
        <dbReference type="Proteomes" id="UP000652427"/>
    </source>
</evidence>
<proteinExistence type="predicted"/>
<feature type="transmembrane region" description="Helical" evidence="6">
    <location>
        <begin position="117"/>
        <end position="141"/>
    </location>
</feature>
<protein>
    <submittedName>
        <fullName evidence="8">Type II secretion system F family protein</fullName>
    </submittedName>
</protein>
<dbReference type="PANTHER" id="PTHR35007">
    <property type="entry name" value="INTEGRAL MEMBRANE PROTEIN-RELATED"/>
    <property type="match status" value="1"/>
</dbReference>
<keyword evidence="3 6" id="KW-0812">Transmembrane</keyword>
<accession>A0ABX2MYV2</accession>
<evidence type="ECO:0000256" key="1">
    <source>
        <dbReference type="ARBA" id="ARBA00004651"/>
    </source>
</evidence>
<name>A0ABX2MYV2_9SPHN</name>
<dbReference type="InterPro" id="IPR018076">
    <property type="entry name" value="T2SS_GspF_dom"/>
</dbReference>
<evidence type="ECO:0000313" key="8">
    <source>
        <dbReference type="EMBL" id="NVD26613.1"/>
    </source>
</evidence>
<keyword evidence="9" id="KW-1185">Reference proteome</keyword>
<dbReference type="EMBL" id="JABWMH010000001">
    <property type="protein sequence ID" value="NVD26613.1"/>
    <property type="molecule type" value="Genomic_DNA"/>
</dbReference>
<evidence type="ECO:0000256" key="5">
    <source>
        <dbReference type="ARBA" id="ARBA00023136"/>
    </source>
</evidence>
<sequence length="323" mass="35380">MGMMQIAMLGAGVLAVVLLIIFAFVGPSVSKATARRLDKVKYRHSDNANVQVEAQMKKALSARRKTTRPKGENMTKMEILAIRLEKTGKNWPLSYFFYAVGGIFTLLFGVLLIKGAPLLLCVFVGLLVGAGLPHFVVGFMISRRVGKFTASFPDAIELLVRGLRSGLPVTETIGVVAKEIGGPVGEEFQKVVDRIKIGQTMEDALQESAKRMDTPEFKFFCITLAIQRETGGNLAETLSNLAEVLRKRGQMKLKIKAMSSESKASAYIVGSLPFIVFGLVYSVNPTYLAGFFYEERLIIAGMGGLTWMSIGVFIMAKMVSFEI</sequence>
<dbReference type="RefSeq" id="WP_176278149.1">
    <property type="nucleotide sequence ID" value="NZ_JABWMH010000001.1"/>
</dbReference>
<reference evidence="8 9" key="1">
    <citation type="submission" date="2020-06" db="EMBL/GenBank/DDBJ databases">
        <authorList>
            <person name="Kim S.-J."/>
            <person name="Park S.-J."/>
        </authorList>
    </citation>
    <scope>NUCLEOTIDE SEQUENCE [LARGE SCALE GENOMIC DNA]</scope>
    <source>
        <strain evidence="8 9">SW-151</strain>
    </source>
</reference>
<comment type="caution">
    <text evidence="8">The sequence shown here is derived from an EMBL/GenBank/DDBJ whole genome shotgun (WGS) entry which is preliminary data.</text>
</comment>
<keyword evidence="4 6" id="KW-1133">Transmembrane helix</keyword>
<feature type="transmembrane region" description="Helical" evidence="6">
    <location>
        <begin position="264"/>
        <end position="284"/>
    </location>
</feature>
<keyword evidence="5 6" id="KW-0472">Membrane</keyword>
<evidence type="ECO:0000256" key="6">
    <source>
        <dbReference type="SAM" id="Phobius"/>
    </source>
</evidence>